<feature type="transmembrane region" description="Helical" evidence="1">
    <location>
        <begin position="642"/>
        <end position="667"/>
    </location>
</feature>
<protein>
    <submittedName>
        <fullName evidence="2">Uncharacterized protein</fullName>
    </submittedName>
</protein>
<dbReference type="AlphaFoldDB" id="A0A420S1Z5"/>
<sequence>MGPQEFELRSVVTLTNDLDGEPRRPWQSSSLAKDKQVVRYYKRSLWIFGFYLLILVLPWIFTCVLMIRPINKESYFNQAGSITSGDVDNWHRSRVALSSLTAISSVIGLPIVSGLLAHGAVVYTQRRNPGQKLSVLQLFALADREWLDPRYLFKPPSKFKSTERSLYLWLATFLILITAIQPPIQAILVRDERIDVMTCKGHPARHKDYYSGACKYPFKDLDTQVIARDAEPIDLNFCPQDVVVKKTSQKLLSSANNDIQTNLWSDEASLGEDPNYYMDNRRTLDWYYQRLSYDKSKRLYYASSVANGTGTGVYRHHAVRMDSTAECYLTKNFPKECEGGKPFAPSFSEGWLNVSICVEGSYDTVAWNTSRDKQEHNETLWLSMKWDIPEGEDTSGHFRNNDSYVLRCHSVSRRGWFQLPNDANGGKPGPLRDEWPSWRELKYEFNDYYINSPQWDRKFPADRYPAAEYDSDPAAISPFASLANHLSLTRIPDEDLQKYRDQLSYNYQGPSVPGPLMTVALAMFGNSSFFQAARVADPDTYNQTINNICENSLFPMLGMMPRNYDMGGCSRSVRNRNKTPKMQDVIYNYFNSLKNEEATAQALEKAMFFANEALLTTAASLSHNRPIFYNPGTAVMKPKKDLAAVITVTTLIGLQVVALCALMWFILRAPTWTEILDADALAQIGGQLKEWGEPRPDLTKINGIVGVDETRHQAETSSVRLSTGQDAASHSGSLHLTLGGEGLINRGVMERMQADTTTAVQA</sequence>
<dbReference type="VEuPathDB" id="FungiDB:FOIG_08912"/>
<comment type="caution">
    <text evidence="2">The sequence shown here is derived from an EMBL/GenBank/DDBJ whole genome shotgun (WGS) entry which is preliminary data.</text>
</comment>
<keyword evidence="1" id="KW-0812">Transmembrane</keyword>
<reference evidence="2 3" key="1">
    <citation type="journal article" date="2018" name="Sci. Rep.">
        <title>Characterisation of pathogen-specific regions and novel effector candidates in Fusarium oxysporum f. sp. cepae.</title>
        <authorList>
            <person name="Armitage A.D."/>
            <person name="Taylor A."/>
            <person name="Sobczyk M.K."/>
            <person name="Baxter L."/>
            <person name="Greenfield B.P."/>
            <person name="Bates H.J."/>
            <person name="Wilson F."/>
            <person name="Jackson A.C."/>
            <person name="Ott S."/>
            <person name="Harrison R.J."/>
            <person name="Clarkson J.P."/>
        </authorList>
    </citation>
    <scope>NUCLEOTIDE SEQUENCE [LARGE SCALE GENOMIC DNA]</scope>
    <source>
        <strain evidence="2 3">Fo_A28</strain>
    </source>
</reference>
<dbReference type="EMBL" id="MRCY01000004">
    <property type="protein sequence ID" value="RKL23292.1"/>
    <property type="molecule type" value="Genomic_DNA"/>
</dbReference>
<feature type="transmembrane region" description="Helical" evidence="1">
    <location>
        <begin position="100"/>
        <end position="123"/>
    </location>
</feature>
<keyword evidence="1" id="KW-0472">Membrane</keyword>
<dbReference type="VEuPathDB" id="FungiDB:FOXG_10583"/>
<evidence type="ECO:0000313" key="3">
    <source>
        <dbReference type="Proteomes" id="UP000285860"/>
    </source>
</evidence>
<name>A0A420S1Z5_FUSOX</name>
<dbReference type="VEuPathDB" id="FungiDB:FOZG_10073"/>
<feature type="transmembrane region" description="Helical" evidence="1">
    <location>
        <begin position="45"/>
        <end position="67"/>
    </location>
</feature>
<evidence type="ECO:0000313" key="2">
    <source>
        <dbReference type="EMBL" id="RKL23292.1"/>
    </source>
</evidence>
<dbReference type="VEuPathDB" id="FungiDB:FOZG_10072"/>
<dbReference type="VEuPathDB" id="FungiDB:FOC1_g10009999"/>
<proteinExistence type="predicted"/>
<dbReference type="VEuPathDB" id="FungiDB:FOC4_g10009097"/>
<feature type="transmembrane region" description="Helical" evidence="1">
    <location>
        <begin position="166"/>
        <end position="184"/>
    </location>
</feature>
<dbReference type="VEuPathDB" id="FungiDB:FOMG_07366"/>
<accession>A0A420S1Z5</accession>
<organism evidence="2 3">
    <name type="scientific">Fusarium oxysporum</name>
    <name type="common">Fusarium vascular wilt</name>
    <dbReference type="NCBI Taxonomy" id="5507"/>
    <lineage>
        <taxon>Eukaryota</taxon>
        <taxon>Fungi</taxon>
        <taxon>Dikarya</taxon>
        <taxon>Ascomycota</taxon>
        <taxon>Pezizomycotina</taxon>
        <taxon>Sordariomycetes</taxon>
        <taxon>Hypocreomycetidae</taxon>
        <taxon>Hypocreales</taxon>
        <taxon>Nectriaceae</taxon>
        <taxon>Fusarium</taxon>
        <taxon>Fusarium oxysporum species complex</taxon>
    </lineage>
</organism>
<gene>
    <name evidence="2" type="ORF">BFJ68_g1496</name>
</gene>
<keyword evidence="1" id="KW-1133">Transmembrane helix</keyword>
<evidence type="ECO:0000256" key="1">
    <source>
        <dbReference type="SAM" id="Phobius"/>
    </source>
</evidence>
<dbReference type="Proteomes" id="UP000285860">
    <property type="component" value="Unassembled WGS sequence"/>
</dbReference>